<name>A0A7S4R4C1_9DINO</name>
<dbReference type="GO" id="GO:0016192">
    <property type="term" value="P:vesicle-mediated transport"/>
    <property type="evidence" value="ECO:0007669"/>
    <property type="project" value="InterPro"/>
</dbReference>
<dbReference type="Gene3D" id="2.60.40.1230">
    <property type="match status" value="1"/>
</dbReference>
<dbReference type="SUPFAM" id="SSF49348">
    <property type="entry name" value="Clathrin adaptor appendage domain"/>
    <property type="match status" value="1"/>
</dbReference>
<proteinExistence type="predicted"/>
<keyword evidence="2" id="KW-0653">Protein transport</keyword>
<gene>
    <name evidence="6" type="ORF">AMON00008_LOCUS29714</name>
</gene>
<evidence type="ECO:0000256" key="4">
    <source>
        <dbReference type="SAM" id="MobiDB-lite"/>
    </source>
</evidence>
<feature type="compositionally biased region" description="Polar residues" evidence="4">
    <location>
        <begin position="30"/>
        <end position="40"/>
    </location>
</feature>
<dbReference type="InterPro" id="IPR008152">
    <property type="entry name" value="Clathrin_a/b/g-adaptin_app_Ig"/>
</dbReference>
<organism evidence="6">
    <name type="scientific">Alexandrium monilatum</name>
    <dbReference type="NCBI Taxonomy" id="311494"/>
    <lineage>
        <taxon>Eukaryota</taxon>
        <taxon>Sar</taxon>
        <taxon>Alveolata</taxon>
        <taxon>Dinophyceae</taxon>
        <taxon>Gonyaulacales</taxon>
        <taxon>Pyrocystaceae</taxon>
        <taxon>Alexandrium</taxon>
    </lineage>
</organism>
<dbReference type="GO" id="GO:0030117">
    <property type="term" value="C:membrane coat"/>
    <property type="evidence" value="ECO:0007669"/>
    <property type="project" value="InterPro"/>
</dbReference>
<feature type="domain" description="Clathrin adaptor alpha/beta/gamma-adaptin appendage Ig-like subdomain" evidence="5">
    <location>
        <begin position="382"/>
        <end position="494"/>
    </location>
</feature>
<dbReference type="GO" id="GO:0006886">
    <property type="term" value="P:intracellular protein transport"/>
    <property type="evidence" value="ECO:0007669"/>
    <property type="project" value="InterPro"/>
</dbReference>
<dbReference type="SUPFAM" id="SSF57997">
    <property type="entry name" value="Tropomyosin"/>
    <property type="match status" value="1"/>
</dbReference>
<evidence type="ECO:0000256" key="3">
    <source>
        <dbReference type="SAM" id="Coils"/>
    </source>
</evidence>
<feature type="compositionally biased region" description="Low complexity" evidence="4">
    <location>
        <begin position="354"/>
        <end position="367"/>
    </location>
</feature>
<keyword evidence="3" id="KW-0175">Coiled coil</keyword>
<dbReference type="InterPro" id="IPR009028">
    <property type="entry name" value="Coatomer/calthrin_app_sub_C"/>
</dbReference>
<dbReference type="EMBL" id="HBNR01042726">
    <property type="protein sequence ID" value="CAE4602485.1"/>
    <property type="molecule type" value="Transcribed_RNA"/>
</dbReference>
<feature type="coiled-coil region" evidence="3">
    <location>
        <begin position="190"/>
        <end position="301"/>
    </location>
</feature>
<dbReference type="Gene3D" id="1.20.5.170">
    <property type="match status" value="1"/>
</dbReference>
<protein>
    <recommendedName>
        <fullName evidence="5">Clathrin adaptor alpha/beta/gamma-adaptin appendage Ig-like subdomain domain-containing protein</fullName>
    </recommendedName>
</protein>
<keyword evidence="1" id="KW-0813">Transport</keyword>
<dbReference type="InterPro" id="IPR012295">
    <property type="entry name" value="TBP_dom_sf"/>
</dbReference>
<feature type="compositionally biased region" description="Pro residues" evidence="4">
    <location>
        <begin position="82"/>
        <end position="92"/>
    </location>
</feature>
<dbReference type="SMART" id="SM00809">
    <property type="entry name" value="Alpha_adaptinC2"/>
    <property type="match status" value="1"/>
</dbReference>
<evidence type="ECO:0000256" key="2">
    <source>
        <dbReference type="ARBA" id="ARBA00022927"/>
    </source>
</evidence>
<accession>A0A7S4R4C1</accession>
<dbReference type="Pfam" id="PF02883">
    <property type="entry name" value="Alpha_adaptinC2"/>
    <property type="match status" value="1"/>
</dbReference>
<evidence type="ECO:0000313" key="6">
    <source>
        <dbReference type="EMBL" id="CAE4602485.1"/>
    </source>
</evidence>
<feature type="region of interest" description="Disordered" evidence="4">
    <location>
        <begin position="339"/>
        <end position="374"/>
    </location>
</feature>
<dbReference type="AlphaFoldDB" id="A0A7S4R4C1"/>
<dbReference type="InterPro" id="IPR013041">
    <property type="entry name" value="Clathrin_app_Ig-like_sf"/>
</dbReference>
<sequence length="646" mass="69306">MSSIDVVFEVLPEEGPGDRSASEVCEELQRQLSDPRSTLRTGDFGRYAAQATLSGPGQPGGPTAPDLAWGGPPRGAVGPPEQVTPPPPPPMSRGPAVETVFGGSGGGAAAGGAGPCGVPSPTGVWGPRGPYDLPAESQSGYGGGDWQGPGGAQALSNAELVDKISRYEQQLVRTAASGQEQPPPVSRTRLASAEVEVRALQDKCLHYEHRLEAVERELREAQEALRSYKSKSEQLELKLKDREQLLVHAKEMWMKENVRASKLADSLTSAEDKLADQEKRLSEVADRYDEAQREVRQLQHLMGGGGDAPAGGAGFSAIPAADPNPAMGRPPLSLVDASFSGDMLRGDQPRGTSAGRLDSADLAGGAALPPPIESDTNADRFRRLCILNDAVLYEDELLQIGVKAEYNGREGQFAVFFGNKGSAALQAFTVQYFVREEQLLKLSASPLNQQLDADKQVVQRVSATCVEPFVQPVWLRVQFLLPDTSPRRIQVRFPLVVTKFMVGCELSPAEFFRNWRQQNFVLNEVTAIVHLAARLRGQLVYVARSIVFGGALRLHHGVDTNPDNFVLVARLADAPGDSSKGADALGPDPDRGLSLVRVEVGTGRFTGKARVVVRSSNHVLARALCDCILLQLAEPNTPQSSDATAR</sequence>
<reference evidence="6" key="1">
    <citation type="submission" date="2021-01" db="EMBL/GenBank/DDBJ databases">
        <authorList>
            <person name="Corre E."/>
            <person name="Pelletier E."/>
            <person name="Niang G."/>
            <person name="Scheremetjew M."/>
            <person name="Finn R."/>
            <person name="Kale V."/>
            <person name="Holt S."/>
            <person name="Cochrane G."/>
            <person name="Meng A."/>
            <person name="Brown T."/>
            <person name="Cohen L."/>
        </authorList>
    </citation>
    <scope>NUCLEOTIDE SEQUENCE</scope>
    <source>
        <strain evidence="6">CCMP3105</strain>
    </source>
</reference>
<dbReference type="SUPFAM" id="SSF55711">
    <property type="entry name" value="Subdomain of clathrin and coatomer appendage domain"/>
    <property type="match status" value="1"/>
</dbReference>
<feature type="region of interest" description="Disordered" evidence="4">
    <location>
        <begin position="1"/>
        <end position="92"/>
    </location>
</feature>
<evidence type="ECO:0000259" key="5">
    <source>
        <dbReference type="SMART" id="SM00809"/>
    </source>
</evidence>
<evidence type="ECO:0000256" key="1">
    <source>
        <dbReference type="ARBA" id="ARBA00022448"/>
    </source>
</evidence>
<dbReference type="Gene3D" id="3.30.310.10">
    <property type="entry name" value="TATA-Binding Protein"/>
    <property type="match status" value="1"/>
</dbReference>